<sequence length="324" mass="36899">MTVEDLWVQTANRPKAKSGKRCKKTCNIPKAHGYCLVTALHMVASPSFTIERQIHSAMHLSSRIIWGALNLLVAGPSSIFFFIWTAFDTRPPFYPPGVLSILPIEQGAQSEGPITWSVLRQMIYNLTLVLAWGNNGGPTYSLLVCQPKLFESPTISSARLIIFFSSVDLWSHINVSYRLLPMSHQLCHWMSVSLFLIIWSITILVATQMDLLDFIGLAQLMRDGYKTESGDGTQTNVKLRTSGLFGLVRHPMYFFTLLAFVVTPYFSLDRMVLFIGSIVYLYFAVPYEEEKLISIFGRQQYEDYRKRVPAIFPTTKTIQNLMFR</sequence>
<comment type="caution">
    <text evidence="9">The sequence shown here is derived from an EMBL/GenBank/DDBJ whole genome shotgun (WGS) entry which is preliminary data.</text>
</comment>
<proteinExistence type="inferred from homology"/>
<dbReference type="Pfam" id="PF06966">
    <property type="entry name" value="DUF1295"/>
    <property type="match status" value="1"/>
</dbReference>
<feature type="transmembrane region" description="Helical" evidence="8">
    <location>
        <begin position="252"/>
        <end position="283"/>
    </location>
</feature>
<keyword evidence="3 8" id="KW-0812">Transmembrane</keyword>
<comment type="similarity">
    <text evidence="2">Belongs to the nurim family.</text>
</comment>
<evidence type="ECO:0000256" key="1">
    <source>
        <dbReference type="ARBA" id="ARBA00004141"/>
    </source>
</evidence>
<keyword evidence="5 8" id="KW-0472">Membrane</keyword>
<organism evidence="9 10">
    <name type="scientific">Planoprotostelium fungivorum</name>
    <dbReference type="NCBI Taxonomy" id="1890364"/>
    <lineage>
        <taxon>Eukaryota</taxon>
        <taxon>Amoebozoa</taxon>
        <taxon>Evosea</taxon>
        <taxon>Variosea</taxon>
        <taxon>Cavosteliida</taxon>
        <taxon>Cavosteliaceae</taxon>
        <taxon>Planoprotostelium</taxon>
    </lineage>
</organism>
<dbReference type="PANTHER" id="PTHR31040">
    <property type="entry name" value="NURIM"/>
    <property type="match status" value="1"/>
</dbReference>
<evidence type="ECO:0000256" key="7">
    <source>
        <dbReference type="ARBA" id="ARBA00032957"/>
    </source>
</evidence>
<evidence type="ECO:0000313" key="9">
    <source>
        <dbReference type="EMBL" id="PRP75879.1"/>
    </source>
</evidence>
<feature type="transmembrane region" description="Helical" evidence="8">
    <location>
        <begin position="64"/>
        <end position="87"/>
    </location>
</feature>
<dbReference type="InterPro" id="IPR033580">
    <property type="entry name" value="Nurim-like"/>
</dbReference>
<evidence type="ECO:0000256" key="4">
    <source>
        <dbReference type="ARBA" id="ARBA00022989"/>
    </source>
</evidence>
<evidence type="ECO:0000313" key="10">
    <source>
        <dbReference type="Proteomes" id="UP000241769"/>
    </source>
</evidence>
<dbReference type="InterPro" id="IPR010721">
    <property type="entry name" value="UstE-like"/>
</dbReference>
<keyword evidence="4 8" id="KW-1133">Transmembrane helix</keyword>
<gene>
    <name evidence="9" type="ORF">PROFUN_15415</name>
</gene>
<accession>A0A2P6MW01</accession>
<protein>
    <recommendedName>
        <fullName evidence="7">Nuclear envelope membrane protein</fullName>
    </recommendedName>
    <alternativeName>
        <fullName evidence="6">Nuclear rim protein</fullName>
    </alternativeName>
</protein>
<keyword evidence="10" id="KW-1185">Reference proteome</keyword>
<dbReference type="AlphaFoldDB" id="A0A2P6MW01"/>
<dbReference type="PANTHER" id="PTHR31040:SF1">
    <property type="entry name" value="NURIM"/>
    <property type="match status" value="1"/>
</dbReference>
<dbReference type="GO" id="GO:0031965">
    <property type="term" value="C:nuclear membrane"/>
    <property type="evidence" value="ECO:0007669"/>
    <property type="project" value="TreeGrafter"/>
</dbReference>
<dbReference type="EMBL" id="MDYQ01000358">
    <property type="protein sequence ID" value="PRP75879.1"/>
    <property type="molecule type" value="Genomic_DNA"/>
</dbReference>
<evidence type="ECO:0000256" key="6">
    <source>
        <dbReference type="ARBA" id="ARBA00031700"/>
    </source>
</evidence>
<evidence type="ECO:0000256" key="3">
    <source>
        <dbReference type="ARBA" id="ARBA00022692"/>
    </source>
</evidence>
<evidence type="ECO:0000256" key="5">
    <source>
        <dbReference type="ARBA" id="ARBA00023136"/>
    </source>
</evidence>
<dbReference type="Gene3D" id="1.20.120.1630">
    <property type="match status" value="1"/>
</dbReference>
<dbReference type="InParanoid" id="A0A2P6MW01"/>
<name>A0A2P6MW01_9EUKA</name>
<evidence type="ECO:0000256" key="8">
    <source>
        <dbReference type="SAM" id="Phobius"/>
    </source>
</evidence>
<evidence type="ECO:0000256" key="2">
    <source>
        <dbReference type="ARBA" id="ARBA00010631"/>
    </source>
</evidence>
<dbReference type="OrthoDB" id="422086at2759"/>
<feature type="transmembrane region" description="Helical" evidence="8">
    <location>
        <begin position="189"/>
        <end position="207"/>
    </location>
</feature>
<reference evidence="9 10" key="1">
    <citation type="journal article" date="2018" name="Genome Biol. Evol.">
        <title>Multiple Roots of Fruiting Body Formation in Amoebozoa.</title>
        <authorList>
            <person name="Hillmann F."/>
            <person name="Forbes G."/>
            <person name="Novohradska S."/>
            <person name="Ferling I."/>
            <person name="Riege K."/>
            <person name="Groth M."/>
            <person name="Westermann M."/>
            <person name="Marz M."/>
            <person name="Spaller T."/>
            <person name="Winckler T."/>
            <person name="Schaap P."/>
            <person name="Glockner G."/>
        </authorList>
    </citation>
    <scope>NUCLEOTIDE SEQUENCE [LARGE SCALE GENOMIC DNA]</scope>
    <source>
        <strain evidence="9 10">Jena</strain>
    </source>
</reference>
<dbReference type="Proteomes" id="UP000241769">
    <property type="component" value="Unassembled WGS sequence"/>
</dbReference>
<comment type="subcellular location">
    <subcellularLocation>
        <location evidence="1">Membrane</location>
        <topology evidence="1">Multi-pass membrane protein</topology>
    </subcellularLocation>
</comment>